<dbReference type="PANTHER" id="PTHR39157:SF1">
    <property type="entry name" value="DOXX FAMILY PROTEIN"/>
    <property type="match status" value="1"/>
</dbReference>
<organism evidence="6 7">
    <name type="scientific">Paenibacillus septentrionalis</name>
    <dbReference type="NCBI Taxonomy" id="429342"/>
    <lineage>
        <taxon>Bacteria</taxon>
        <taxon>Bacillati</taxon>
        <taxon>Bacillota</taxon>
        <taxon>Bacilli</taxon>
        <taxon>Bacillales</taxon>
        <taxon>Paenibacillaceae</taxon>
        <taxon>Paenibacillus</taxon>
    </lineage>
</organism>
<proteinExistence type="predicted"/>
<comment type="subcellular location">
    <subcellularLocation>
        <location evidence="1">Membrane</location>
        <topology evidence="1">Multi-pass membrane protein</topology>
    </subcellularLocation>
</comment>
<evidence type="ECO:0000313" key="7">
    <source>
        <dbReference type="Proteomes" id="UP001596233"/>
    </source>
</evidence>
<keyword evidence="7" id="KW-1185">Reference proteome</keyword>
<feature type="transmembrane region" description="Helical" evidence="5">
    <location>
        <begin position="114"/>
        <end position="137"/>
    </location>
</feature>
<evidence type="ECO:0000256" key="4">
    <source>
        <dbReference type="ARBA" id="ARBA00023136"/>
    </source>
</evidence>
<dbReference type="PANTHER" id="PTHR39157">
    <property type="entry name" value="INTEGRAL MEMBRANE PROTEIN-RELATED"/>
    <property type="match status" value="1"/>
</dbReference>
<evidence type="ECO:0000256" key="2">
    <source>
        <dbReference type="ARBA" id="ARBA00022692"/>
    </source>
</evidence>
<feature type="transmembrane region" description="Helical" evidence="5">
    <location>
        <begin position="88"/>
        <end position="107"/>
    </location>
</feature>
<dbReference type="Pfam" id="PF07681">
    <property type="entry name" value="DoxX"/>
    <property type="match status" value="1"/>
</dbReference>
<evidence type="ECO:0000313" key="6">
    <source>
        <dbReference type="EMBL" id="MFC6334744.1"/>
    </source>
</evidence>
<keyword evidence="2 5" id="KW-0812">Transmembrane</keyword>
<protein>
    <submittedName>
        <fullName evidence="6">DoxX family membrane protein</fullName>
    </submittedName>
</protein>
<gene>
    <name evidence="6" type="ORF">ACFP56_19095</name>
</gene>
<evidence type="ECO:0000256" key="3">
    <source>
        <dbReference type="ARBA" id="ARBA00022989"/>
    </source>
</evidence>
<feature type="transmembrane region" description="Helical" evidence="5">
    <location>
        <begin position="10"/>
        <end position="27"/>
    </location>
</feature>
<reference evidence="7" key="1">
    <citation type="journal article" date="2019" name="Int. J. Syst. Evol. Microbiol.">
        <title>The Global Catalogue of Microorganisms (GCM) 10K type strain sequencing project: providing services to taxonomists for standard genome sequencing and annotation.</title>
        <authorList>
            <consortium name="The Broad Institute Genomics Platform"/>
            <consortium name="The Broad Institute Genome Sequencing Center for Infectious Disease"/>
            <person name="Wu L."/>
            <person name="Ma J."/>
        </authorList>
    </citation>
    <scope>NUCLEOTIDE SEQUENCE [LARGE SCALE GENOMIC DNA]</scope>
    <source>
        <strain evidence="7">PCU 280</strain>
    </source>
</reference>
<dbReference type="RefSeq" id="WP_379237579.1">
    <property type="nucleotide sequence ID" value="NZ_JBHSTE010000007.1"/>
</dbReference>
<accession>A0ABW1V8F5</accession>
<evidence type="ECO:0000256" key="1">
    <source>
        <dbReference type="ARBA" id="ARBA00004141"/>
    </source>
</evidence>
<sequence>MLKFWRENKYAAMIVTFVRIFLGYQWLTSGWGKVTTGTFDATGYLTNAITNPVAKGDEVLYPLYNTFIEHFALPMVDVINVLVPWGELLIGIGLITGILTLPAAFFGMMMNFMFMFAGTVSTNPLLVLLGFIVFLAAGNAGKFGGDFFLNPWLKKNVWPKLKKEKKERNDAAELKTA</sequence>
<dbReference type="Proteomes" id="UP001596233">
    <property type="component" value="Unassembled WGS sequence"/>
</dbReference>
<name>A0ABW1V8F5_9BACL</name>
<keyword evidence="3 5" id="KW-1133">Transmembrane helix</keyword>
<dbReference type="EMBL" id="JBHSTE010000007">
    <property type="protein sequence ID" value="MFC6334744.1"/>
    <property type="molecule type" value="Genomic_DNA"/>
</dbReference>
<evidence type="ECO:0000256" key="5">
    <source>
        <dbReference type="SAM" id="Phobius"/>
    </source>
</evidence>
<comment type="caution">
    <text evidence="6">The sequence shown here is derived from an EMBL/GenBank/DDBJ whole genome shotgun (WGS) entry which is preliminary data.</text>
</comment>
<dbReference type="InterPro" id="IPR032808">
    <property type="entry name" value="DoxX"/>
</dbReference>
<keyword evidence="4 5" id="KW-0472">Membrane</keyword>